<dbReference type="InterPro" id="IPR036681">
    <property type="entry name" value="PgpA-like_sf"/>
</dbReference>
<reference evidence="4 5" key="1">
    <citation type="submission" date="2016-01" db="EMBL/GenBank/DDBJ databases">
        <title>Genome sequence of Ca. Arsenophonus lipopteni, the exclusive symbiont of a blood sucking fly Lipoptena cervi (Diptera: Hippoboscidae).</title>
        <authorList>
            <person name="Novakova E."/>
            <person name="Hypsa V."/>
            <person name="Nguyen P."/>
            <person name="Husnik F."/>
            <person name="Darby A.C."/>
        </authorList>
    </citation>
    <scope>NUCLEOTIDE SEQUENCE [LARGE SCALE GENOMIC DNA]</scope>
    <source>
        <strain evidence="4 5">CB</strain>
    </source>
</reference>
<keyword evidence="5" id="KW-1185">Reference proteome</keyword>
<dbReference type="GO" id="GO:0006655">
    <property type="term" value="P:phosphatidylglycerol biosynthetic process"/>
    <property type="evidence" value="ECO:0007669"/>
    <property type="project" value="UniProtKB-UniPathway"/>
</dbReference>
<dbReference type="KEGG" id="asy:AUT07_00243"/>
<dbReference type="UniPathway" id="UPA00084">
    <property type="reaction ID" value="UER00504"/>
</dbReference>
<protein>
    <recommendedName>
        <fullName evidence="1">Phosphatidylglycerophosphatase A</fullName>
        <ecNumber evidence="1">3.1.3.27</ecNumber>
    </recommendedName>
    <alternativeName>
        <fullName evidence="1">Phosphatidylglycerolphosphate phosphatase A</fullName>
    </alternativeName>
</protein>
<dbReference type="Proteomes" id="UP000069926">
    <property type="component" value="Chromosome"/>
</dbReference>
<comment type="cofactor">
    <cofactor evidence="1">
        <name>Mg(2+)</name>
        <dbReference type="ChEBI" id="CHEBI:18420"/>
    </cofactor>
</comment>
<dbReference type="GO" id="GO:0005886">
    <property type="term" value="C:plasma membrane"/>
    <property type="evidence" value="ECO:0007669"/>
    <property type="project" value="UniProtKB-SubCell"/>
</dbReference>
<feature type="transmembrane region" description="Helical" evidence="2">
    <location>
        <begin position="138"/>
        <end position="160"/>
    </location>
</feature>
<dbReference type="EMBL" id="CP013920">
    <property type="protein sequence ID" value="AMA64825.1"/>
    <property type="molecule type" value="Genomic_DNA"/>
</dbReference>
<comment type="pathway">
    <text evidence="1">Phospholipid metabolism; phosphatidylglycerol biosynthesis; phosphatidylglycerol from CDP-diacylglycerol: step 2/2.</text>
</comment>
<sequence length="162" mass="19106">MTNYKFTLKLSNPYHLLATGFGSGLSPVIPGTIGSLAAIPCWLFMHKIFSVLACWFIILFGFIIGIIVCQRTSNDIKIYDHKSIVWDEFIGMWITLMYIPLSNWKWLLISFLLFRFFDILKPWPIIWFDRKIHKGIGIMLDDIIASIFAIIIMEMFKYWFFY</sequence>
<dbReference type="AlphaFoldDB" id="A0A0X9VIM6"/>
<dbReference type="InterPro" id="IPR007686">
    <property type="entry name" value="YutG/PgpA"/>
</dbReference>
<evidence type="ECO:0000313" key="4">
    <source>
        <dbReference type="EMBL" id="AMA64825.1"/>
    </source>
</evidence>
<organism evidence="4 5">
    <name type="scientific">Candidatus Arsenophonus lipoptenae</name>
    <dbReference type="NCBI Taxonomy" id="634113"/>
    <lineage>
        <taxon>Bacteria</taxon>
        <taxon>Pseudomonadati</taxon>
        <taxon>Pseudomonadota</taxon>
        <taxon>Gammaproteobacteria</taxon>
        <taxon>Enterobacterales</taxon>
        <taxon>Morganellaceae</taxon>
        <taxon>Arsenophonus</taxon>
    </lineage>
</organism>
<keyword evidence="1 2" id="KW-0472">Membrane</keyword>
<name>A0A0X9VIM6_9GAMM</name>
<keyword evidence="1" id="KW-0595">Phospholipid degradation</keyword>
<keyword evidence="1" id="KW-0443">Lipid metabolism</keyword>
<feature type="transmembrane region" description="Helical" evidence="2">
    <location>
        <begin position="20"/>
        <end position="45"/>
    </location>
</feature>
<dbReference type="GO" id="GO:0009395">
    <property type="term" value="P:phospholipid catabolic process"/>
    <property type="evidence" value="ECO:0007669"/>
    <property type="project" value="UniProtKB-KW"/>
</dbReference>
<dbReference type="PATRIC" id="fig|634113.3.peg.234"/>
<dbReference type="SUPFAM" id="SSF101307">
    <property type="entry name" value="YutG-like"/>
    <property type="match status" value="1"/>
</dbReference>
<keyword evidence="1" id="KW-1208">Phospholipid metabolism</keyword>
<feature type="transmembrane region" description="Helical" evidence="2">
    <location>
        <begin position="52"/>
        <end position="73"/>
    </location>
</feature>
<dbReference type="PIRSF" id="PIRSF006162">
    <property type="entry name" value="PgpA"/>
    <property type="match status" value="1"/>
</dbReference>
<comment type="function">
    <text evidence="1">Lipid phosphatase which dephosphorylates phosphatidylglycerophosphate (PGP) to phosphatidylglycerol (PG).</text>
</comment>
<evidence type="ECO:0000256" key="1">
    <source>
        <dbReference type="PIRNR" id="PIRNR006162"/>
    </source>
</evidence>
<dbReference type="EC" id="3.1.3.27" evidence="1"/>
<gene>
    <name evidence="4" type="primary">pgpA</name>
    <name evidence="4" type="ORF">AUT07_00243</name>
</gene>
<keyword evidence="1" id="KW-0997">Cell inner membrane</keyword>
<keyword evidence="1" id="KW-0460">Magnesium</keyword>
<dbReference type="CDD" id="cd06971">
    <property type="entry name" value="PgpA"/>
    <property type="match status" value="1"/>
</dbReference>
<proteinExistence type="predicted"/>
<dbReference type="STRING" id="634113.AUT07_00243"/>
<evidence type="ECO:0000313" key="5">
    <source>
        <dbReference type="Proteomes" id="UP000069926"/>
    </source>
</evidence>
<dbReference type="RefSeq" id="WP_066284149.1">
    <property type="nucleotide sequence ID" value="NZ_CP013920.1"/>
</dbReference>
<keyword evidence="1 2" id="KW-0812">Transmembrane</keyword>
<comment type="subcellular location">
    <subcellularLocation>
        <location evidence="1">Cell inner membrane</location>
        <topology evidence="1">Multi-pass membrane protein</topology>
    </subcellularLocation>
</comment>
<keyword evidence="1" id="KW-0442">Lipid degradation</keyword>
<feature type="transmembrane region" description="Helical" evidence="2">
    <location>
        <begin position="93"/>
        <end position="117"/>
    </location>
</feature>
<keyword evidence="2" id="KW-1133">Transmembrane helix</keyword>
<dbReference type="GO" id="GO:0046872">
    <property type="term" value="F:metal ion binding"/>
    <property type="evidence" value="ECO:0007669"/>
    <property type="project" value="UniProtKB-KW"/>
</dbReference>
<comment type="catalytic activity">
    <reaction evidence="1">
        <text>a 1,2-diacyl-sn-glycero-3-phospho-(1'-sn-glycero-3'-phosphate) + H2O = a 1,2-diacyl-sn-glycero-3-phospho-(1'-sn-glycerol) + phosphate</text>
        <dbReference type="Rhea" id="RHEA:33751"/>
        <dbReference type="ChEBI" id="CHEBI:15377"/>
        <dbReference type="ChEBI" id="CHEBI:43474"/>
        <dbReference type="ChEBI" id="CHEBI:60110"/>
        <dbReference type="ChEBI" id="CHEBI:64716"/>
        <dbReference type="EC" id="3.1.3.27"/>
    </reaction>
</comment>
<dbReference type="InterPro" id="IPR026037">
    <property type="entry name" value="PgpA"/>
</dbReference>
<dbReference type="Pfam" id="PF04608">
    <property type="entry name" value="PgpA"/>
    <property type="match status" value="1"/>
</dbReference>
<dbReference type="PANTHER" id="PTHR36305">
    <property type="entry name" value="PHOSPHATIDYLGLYCEROPHOSPHATASE A"/>
    <property type="match status" value="1"/>
</dbReference>
<dbReference type="GO" id="GO:0008962">
    <property type="term" value="F:phosphatidylglycerophosphatase activity"/>
    <property type="evidence" value="ECO:0007669"/>
    <property type="project" value="UniProtKB-EC"/>
</dbReference>
<keyword evidence="1" id="KW-1003">Cell membrane</keyword>
<keyword evidence="1 4" id="KW-0378">Hydrolase</keyword>
<accession>A0A0X9VIM6</accession>
<evidence type="ECO:0000256" key="2">
    <source>
        <dbReference type="SAM" id="Phobius"/>
    </source>
</evidence>
<feature type="domain" description="YutG/PgpA" evidence="3">
    <location>
        <begin position="17"/>
        <end position="156"/>
    </location>
</feature>
<keyword evidence="1" id="KW-0479">Metal-binding</keyword>
<dbReference type="OrthoDB" id="9804091at2"/>
<evidence type="ECO:0000259" key="3">
    <source>
        <dbReference type="Pfam" id="PF04608"/>
    </source>
</evidence>
<dbReference type="PANTHER" id="PTHR36305:SF1">
    <property type="entry name" value="PHOSPHATIDYLGLYCEROPHOSPHATASE A"/>
    <property type="match status" value="1"/>
</dbReference>